<evidence type="ECO:0000313" key="8">
    <source>
        <dbReference type="Proteomes" id="UP001465755"/>
    </source>
</evidence>
<keyword evidence="3" id="KW-0520">NAD</keyword>
<dbReference type="PANTHER" id="PTHR43580:SF2">
    <property type="entry name" value="CYTOKINE-LIKE NUCLEAR FACTOR N-PAC"/>
    <property type="match status" value="1"/>
</dbReference>
<evidence type="ECO:0000256" key="4">
    <source>
        <dbReference type="PIRSR" id="PIRSR000103-1"/>
    </source>
</evidence>
<evidence type="ECO:0008006" key="9">
    <source>
        <dbReference type="Google" id="ProtNLM"/>
    </source>
</evidence>
<dbReference type="InterPro" id="IPR002204">
    <property type="entry name" value="3-OH-isobutyrate_DH-rel_CS"/>
</dbReference>
<proteinExistence type="inferred from homology"/>
<evidence type="ECO:0000259" key="6">
    <source>
        <dbReference type="Pfam" id="PF14833"/>
    </source>
</evidence>
<organism evidence="7 8">
    <name type="scientific">Symbiochloris irregularis</name>
    <dbReference type="NCBI Taxonomy" id="706552"/>
    <lineage>
        <taxon>Eukaryota</taxon>
        <taxon>Viridiplantae</taxon>
        <taxon>Chlorophyta</taxon>
        <taxon>core chlorophytes</taxon>
        <taxon>Trebouxiophyceae</taxon>
        <taxon>Trebouxiales</taxon>
        <taxon>Trebouxiaceae</taxon>
        <taxon>Symbiochloris</taxon>
    </lineage>
</organism>
<evidence type="ECO:0000256" key="1">
    <source>
        <dbReference type="ARBA" id="ARBA00007598"/>
    </source>
</evidence>
<dbReference type="GO" id="GO:0051287">
    <property type="term" value="F:NAD binding"/>
    <property type="evidence" value="ECO:0007669"/>
    <property type="project" value="InterPro"/>
</dbReference>
<dbReference type="InterPro" id="IPR029154">
    <property type="entry name" value="HIBADH-like_NADP-bd"/>
</dbReference>
<accession>A0AAW1PDH1</accession>
<feature type="domain" description="6-phosphogluconate dehydrogenase NADP-binding" evidence="5">
    <location>
        <begin position="14"/>
        <end position="170"/>
    </location>
</feature>
<dbReference type="PANTHER" id="PTHR43580">
    <property type="entry name" value="OXIDOREDUCTASE GLYR1-RELATED"/>
    <property type="match status" value="1"/>
</dbReference>
<comment type="similarity">
    <text evidence="1">Belongs to the HIBADH-related family. NP60 subfamily.</text>
</comment>
<dbReference type="InterPro" id="IPR051265">
    <property type="entry name" value="HIBADH-related_NP60_sf"/>
</dbReference>
<dbReference type="AlphaFoldDB" id="A0AAW1PDH1"/>
<dbReference type="InterPro" id="IPR015815">
    <property type="entry name" value="HIBADH-related"/>
</dbReference>
<dbReference type="InterPro" id="IPR008927">
    <property type="entry name" value="6-PGluconate_DH-like_C_sf"/>
</dbReference>
<protein>
    <recommendedName>
        <fullName evidence="9">NAD(P)-dependent oxidoreductase</fullName>
    </recommendedName>
</protein>
<dbReference type="SUPFAM" id="SSF48179">
    <property type="entry name" value="6-phosphogluconate dehydrogenase C-terminal domain-like"/>
    <property type="match status" value="1"/>
</dbReference>
<feature type="domain" description="3-hydroxyisobutyrate dehydrogenase-like NAD-binding" evidence="6">
    <location>
        <begin position="173"/>
        <end position="292"/>
    </location>
</feature>
<dbReference type="Proteomes" id="UP001465755">
    <property type="component" value="Unassembled WGS sequence"/>
</dbReference>
<dbReference type="SUPFAM" id="SSF51735">
    <property type="entry name" value="NAD(P)-binding Rossmann-fold domains"/>
    <property type="match status" value="1"/>
</dbReference>
<reference evidence="7 8" key="1">
    <citation type="journal article" date="2024" name="Nat. Commun.">
        <title>Phylogenomics reveals the evolutionary origins of lichenization in chlorophyte algae.</title>
        <authorList>
            <person name="Puginier C."/>
            <person name="Libourel C."/>
            <person name="Otte J."/>
            <person name="Skaloud P."/>
            <person name="Haon M."/>
            <person name="Grisel S."/>
            <person name="Petersen M."/>
            <person name="Berrin J.G."/>
            <person name="Delaux P.M."/>
            <person name="Dal Grande F."/>
            <person name="Keller J."/>
        </authorList>
    </citation>
    <scope>NUCLEOTIDE SEQUENCE [LARGE SCALE GENOMIC DNA]</scope>
    <source>
        <strain evidence="7 8">SAG 2036</strain>
    </source>
</reference>
<gene>
    <name evidence="7" type="ORF">WJX73_002311</name>
</gene>
<dbReference type="InterPro" id="IPR036291">
    <property type="entry name" value="NAD(P)-bd_dom_sf"/>
</dbReference>
<evidence type="ECO:0000313" key="7">
    <source>
        <dbReference type="EMBL" id="KAK9806488.1"/>
    </source>
</evidence>
<dbReference type="Pfam" id="PF03446">
    <property type="entry name" value="NAD_binding_2"/>
    <property type="match status" value="1"/>
</dbReference>
<dbReference type="EMBL" id="JALJOQ010000037">
    <property type="protein sequence ID" value="KAK9806488.1"/>
    <property type="molecule type" value="Genomic_DNA"/>
</dbReference>
<dbReference type="PIRSF" id="PIRSF000103">
    <property type="entry name" value="HIBADH"/>
    <property type="match status" value="1"/>
</dbReference>
<dbReference type="GO" id="GO:0016491">
    <property type="term" value="F:oxidoreductase activity"/>
    <property type="evidence" value="ECO:0007669"/>
    <property type="project" value="UniProtKB-KW"/>
</dbReference>
<dbReference type="Pfam" id="PF14833">
    <property type="entry name" value="NAD_binding_11"/>
    <property type="match status" value="1"/>
</dbReference>
<evidence type="ECO:0000256" key="3">
    <source>
        <dbReference type="ARBA" id="ARBA00023027"/>
    </source>
</evidence>
<keyword evidence="2" id="KW-0560">Oxidoreductase</keyword>
<dbReference type="InterPro" id="IPR006115">
    <property type="entry name" value="6PGDH_NADP-bd"/>
</dbReference>
<dbReference type="Gene3D" id="1.10.1040.10">
    <property type="entry name" value="N-(1-d-carboxylethyl)-l-norvaline Dehydrogenase, domain 2"/>
    <property type="match status" value="1"/>
</dbReference>
<name>A0AAW1PDH1_9CHLO</name>
<comment type="caution">
    <text evidence="7">The sequence shown here is derived from an EMBL/GenBank/DDBJ whole genome shotgun (WGS) entry which is preliminary data.</text>
</comment>
<feature type="active site" evidence="4">
    <location>
        <position position="179"/>
    </location>
</feature>
<dbReference type="InterPro" id="IPR013328">
    <property type="entry name" value="6PGD_dom2"/>
</dbReference>
<dbReference type="FunFam" id="3.40.50.720:FF:000058">
    <property type="entry name" value="Putative oxidoreductase GLYR1 homolog"/>
    <property type="match status" value="1"/>
</dbReference>
<evidence type="ECO:0000256" key="2">
    <source>
        <dbReference type="ARBA" id="ARBA00023002"/>
    </source>
</evidence>
<sequence>MANGNSDSDPSSLRVGFVGLGIMGLPMANNLVKAGYRVTVWNRSADKAKPLTDKGAQVVSTPQEVAERSDVTVAMLADPAAARAVANEVAPGMAAGKGYVDMSTIDAQSAQAIRDLIKGKGAQYLEAPVSGSKQPAEQGKLVILAAGDRELYDRASPLFEVMGKASFYLGEVGKGANMKIAVNMLMGSMLASYAEALALAEAAGLNAQDFVEVINTGAMAAPIFALKGPAMVDGKYPPAFPLRHQKKDMGLAEELGKATSQPLKVANAVHELYTQAAEKGLGDEDFTAVLEAVGRAKR</sequence>
<dbReference type="PROSITE" id="PS00895">
    <property type="entry name" value="3_HYDROXYISOBUT_DH"/>
    <property type="match status" value="1"/>
</dbReference>
<keyword evidence="8" id="KW-1185">Reference proteome</keyword>
<evidence type="ECO:0000259" key="5">
    <source>
        <dbReference type="Pfam" id="PF03446"/>
    </source>
</evidence>
<dbReference type="Gene3D" id="3.40.50.720">
    <property type="entry name" value="NAD(P)-binding Rossmann-like Domain"/>
    <property type="match status" value="1"/>
</dbReference>
<dbReference type="GO" id="GO:0050661">
    <property type="term" value="F:NADP binding"/>
    <property type="evidence" value="ECO:0007669"/>
    <property type="project" value="InterPro"/>
</dbReference>